<dbReference type="Pfam" id="PF13450">
    <property type="entry name" value="NAD_binding_8"/>
    <property type="match status" value="1"/>
</dbReference>
<keyword evidence="3" id="KW-0274">FAD</keyword>
<dbReference type="RefSeq" id="WP_079685712.1">
    <property type="nucleotide sequence ID" value="NZ_FUZU01000001.1"/>
</dbReference>
<protein>
    <submittedName>
        <fullName evidence="6">All-trans-retinol 13,14-reductase</fullName>
    </submittedName>
</protein>
<evidence type="ECO:0000256" key="2">
    <source>
        <dbReference type="ARBA" id="ARBA00022729"/>
    </source>
</evidence>
<name>A0A1T5JJ18_9BACT</name>
<dbReference type="InterPro" id="IPR052206">
    <property type="entry name" value="Retinol_saturase"/>
</dbReference>
<organism evidence="6 7">
    <name type="scientific">Ohtaekwangia koreensis</name>
    <dbReference type="NCBI Taxonomy" id="688867"/>
    <lineage>
        <taxon>Bacteria</taxon>
        <taxon>Pseudomonadati</taxon>
        <taxon>Bacteroidota</taxon>
        <taxon>Cytophagia</taxon>
        <taxon>Cytophagales</taxon>
        <taxon>Fulvivirgaceae</taxon>
        <taxon>Ohtaekwangia</taxon>
    </lineage>
</organism>
<dbReference type="STRING" id="688867.SAMN05660236_1153"/>
<evidence type="ECO:0000256" key="4">
    <source>
        <dbReference type="ARBA" id="ARBA00022857"/>
    </source>
</evidence>
<dbReference type="AlphaFoldDB" id="A0A1T5JJ18"/>
<dbReference type="Proteomes" id="UP000190961">
    <property type="component" value="Unassembled WGS sequence"/>
</dbReference>
<evidence type="ECO:0000313" key="7">
    <source>
        <dbReference type="Proteomes" id="UP000190961"/>
    </source>
</evidence>
<keyword evidence="1" id="KW-0285">Flavoprotein</keyword>
<keyword evidence="5" id="KW-0520">NAD</keyword>
<keyword evidence="2" id="KW-0732">Signal</keyword>
<evidence type="ECO:0000313" key="6">
    <source>
        <dbReference type="EMBL" id="SKC51460.1"/>
    </source>
</evidence>
<evidence type="ECO:0000256" key="3">
    <source>
        <dbReference type="ARBA" id="ARBA00022827"/>
    </source>
</evidence>
<dbReference type="PANTHER" id="PTHR46091:SF3">
    <property type="entry name" value="AMINE OXIDASE DOMAIN-CONTAINING PROTEIN"/>
    <property type="match status" value="1"/>
</dbReference>
<dbReference type="PRINTS" id="PR00419">
    <property type="entry name" value="ADXRDTASE"/>
</dbReference>
<proteinExistence type="predicted"/>
<accession>A0A1T5JJ18</accession>
<keyword evidence="7" id="KW-1185">Reference proteome</keyword>
<evidence type="ECO:0000256" key="1">
    <source>
        <dbReference type="ARBA" id="ARBA00022630"/>
    </source>
</evidence>
<gene>
    <name evidence="6" type="ORF">SAMN05660236_1153</name>
</gene>
<dbReference type="OrthoDB" id="9789960at2"/>
<dbReference type="PANTHER" id="PTHR46091">
    <property type="entry name" value="BLR7054 PROTEIN"/>
    <property type="match status" value="1"/>
</dbReference>
<dbReference type="Gene3D" id="3.50.50.60">
    <property type="entry name" value="FAD/NAD(P)-binding domain"/>
    <property type="match status" value="2"/>
</dbReference>
<dbReference type="InterPro" id="IPR036188">
    <property type="entry name" value="FAD/NAD-bd_sf"/>
</dbReference>
<reference evidence="6 7" key="1">
    <citation type="submission" date="2017-02" db="EMBL/GenBank/DDBJ databases">
        <authorList>
            <person name="Peterson S.W."/>
        </authorList>
    </citation>
    <scope>NUCLEOTIDE SEQUENCE [LARGE SCALE GENOMIC DNA]</scope>
    <source>
        <strain evidence="6 7">DSM 25262</strain>
    </source>
</reference>
<sequence>MQQYDVVIIGSGLGGLACGTILAKEGYNVCVLEKNKQIGGMLQTFAREKVIFDTGVHYVGGLNEGQNLYQFFKYFGIMDKLKLRKMDEDFVDGLIFGEDPTIYKYAQGYDNFIRQMVEYFPNEGPAIHKYCETIQDICKNFPLYNVQAGSYTDSSKAYQTDTQTFLESLTENKKLQTVLAGTNLLYAGDAYKTPLFVHALIVNHYVESSWKFVDGGSQIARLLAREITSRGGKVVKHVKIVKLKEEDRKIVYAEAEGGERYYANTFISNVHPLKTVEMTETQMIKNAYRSRLKSLESTISVFYANVVMKKDSFKYINSNFYYFSEENAWCGDKYTDETWPKGYALFFTTSSRSPDYAEGITVMSYMKMEDVKKWQNTFNTVSHEDNRGEDYEAFKREKAEKLFDMVEKHFPGFKESIKSYTCATPLSARDYIGTDDGSLYGYAKDYREPLKTFIAPQTKIPNLLLTGQNINMHGVLGVTISAIMTCAQLVGLDHLIEKIKDAQKVS</sequence>
<dbReference type="EMBL" id="FUZU01000001">
    <property type="protein sequence ID" value="SKC51460.1"/>
    <property type="molecule type" value="Genomic_DNA"/>
</dbReference>
<evidence type="ECO:0000256" key="5">
    <source>
        <dbReference type="ARBA" id="ARBA00023027"/>
    </source>
</evidence>
<dbReference type="SUPFAM" id="SSF51905">
    <property type="entry name" value="FAD/NAD(P)-binding domain"/>
    <property type="match status" value="1"/>
</dbReference>
<keyword evidence="4" id="KW-0521">NADP</keyword>